<feature type="region of interest" description="Disordered" evidence="5">
    <location>
        <begin position="30"/>
        <end position="55"/>
    </location>
</feature>
<keyword evidence="2 4" id="KW-0472">Membrane</keyword>
<accession>A0A2K8UGE8</accession>
<organism evidence="9 10">
    <name type="scientific">Candidatus Thiodictyon syntrophicum</name>
    <dbReference type="NCBI Taxonomy" id="1166950"/>
    <lineage>
        <taxon>Bacteria</taxon>
        <taxon>Pseudomonadati</taxon>
        <taxon>Pseudomonadota</taxon>
        <taxon>Gammaproteobacteria</taxon>
        <taxon>Chromatiales</taxon>
        <taxon>Chromatiaceae</taxon>
        <taxon>Thiodictyon</taxon>
    </lineage>
</organism>
<feature type="domain" description="Organic solvent tolerance-like N-terminal" evidence="6">
    <location>
        <begin position="119"/>
        <end position="205"/>
    </location>
</feature>
<evidence type="ECO:0000256" key="4">
    <source>
        <dbReference type="HAMAP-Rule" id="MF_01411"/>
    </source>
</evidence>
<comment type="function">
    <text evidence="4">Together with LptE, is involved in the assembly of lipopolysaccharide (LPS) at the surface of the outer membrane.</text>
</comment>
<dbReference type="GO" id="GO:1990351">
    <property type="term" value="C:transporter complex"/>
    <property type="evidence" value="ECO:0007669"/>
    <property type="project" value="TreeGrafter"/>
</dbReference>
<dbReference type="InterPro" id="IPR045659">
    <property type="entry name" value="LptD_2"/>
</dbReference>
<dbReference type="InterPro" id="IPR007543">
    <property type="entry name" value="LptD_C"/>
</dbReference>
<sequence length="811" mass="90123">MEPPRPPAWPPGEEPESTHLTLPIPVVVDPARQDYSGPSPWVLPPLDRASPPAADTPRVDAALGALPVAAPRDDYERLYAGLPWDQCGLRVAGKRPGGKWGLGVGKGAKPAADAQVPVEVVADRADYDRDREVVQLQGGVVIIQGDQRLEADHSSYDRKSGVANAAGKVYLDYPGARLQADTANYNLQTKQGQLDDVHYRLSGAINVRGTAATANLLPGEISRYRDVVYTTCPPGYSDWSIRARDLELNQVEGMGTARHARLQLGDLPLIYTPYLRFPIDNRRRSGFLIPQVGSGNNTGTDIILPYYWNIAPNLDATLYPRYMSTRGLMLGAQIRGLTKFGSAEYTGEVLPHDDENPQAGVRWGQRLTESAVFGGRWSTNIDYSAVSDDEFLTDFGNNLDITSLVNLVQRGSITYAAKGYSVSGWVQNFQTVAPGVLPINRPYEQRPHVQLDLTPLRWGPAEFTFQDQYDYFYNPAKVYGSRNVLLSSLRLPLRRSFGYVIPQLRLYATGYALDNEAPGTPAQQSFVIPSLNLDTGLIFERDTNWFGKSVLQTLEPRLYYVLTPYADQSDTPLFDTTLLTFSYASLFRPNRFTGYDRIGDENRLTIGLTSRTLGGEDGREWFRASLGQILYFAPRRVQLTGVTAQENSSSSVAGELSVNPAAGWLARASFQWDPHLAQNQWEQRVLQLRYAPGDDRVVNLSYRYSLGASEPERYENADLSFRLPLTPRVGVVGRWLYSLLQDDTVEAFAGIEFGRCCWRVRLLGRHLKTSATSVGNTSVMLELELAGLGSFGDKIDKLLEQRIYGYGYDSD</sequence>
<evidence type="ECO:0000256" key="5">
    <source>
        <dbReference type="SAM" id="MobiDB-lite"/>
    </source>
</evidence>
<keyword evidence="10" id="KW-1185">Reference proteome</keyword>
<dbReference type="KEGG" id="tsy:THSYN_05100"/>
<evidence type="ECO:0000259" key="8">
    <source>
        <dbReference type="Pfam" id="PF19838"/>
    </source>
</evidence>
<dbReference type="PANTHER" id="PTHR30189:SF1">
    <property type="entry name" value="LPS-ASSEMBLY PROTEIN LPTD"/>
    <property type="match status" value="1"/>
</dbReference>
<dbReference type="PANTHER" id="PTHR30189">
    <property type="entry name" value="LPS-ASSEMBLY PROTEIN"/>
    <property type="match status" value="1"/>
</dbReference>
<dbReference type="Gene3D" id="2.60.450.10">
    <property type="entry name" value="Lipopolysaccharide (LPS) transport protein A like domain"/>
    <property type="match status" value="1"/>
</dbReference>
<protein>
    <recommendedName>
        <fullName evidence="4">LPS-assembly protein LptD</fullName>
    </recommendedName>
</protein>
<name>A0A2K8UGE8_9GAMM</name>
<dbReference type="InterPro" id="IPR005653">
    <property type="entry name" value="OstA-like_N"/>
</dbReference>
<evidence type="ECO:0000256" key="2">
    <source>
        <dbReference type="ARBA" id="ARBA00023136"/>
    </source>
</evidence>
<dbReference type="Pfam" id="PF04453">
    <property type="entry name" value="LptD"/>
    <property type="match status" value="1"/>
</dbReference>
<dbReference type="AlphaFoldDB" id="A0A2K8UGE8"/>
<dbReference type="HAMAP" id="MF_01411">
    <property type="entry name" value="LPS_assembly_LptD"/>
    <property type="match status" value="1"/>
</dbReference>
<reference evidence="9 10" key="1">
    <citation type="submission" date="2017-03" db="EMBL/GenBank/DDBJ databases">
        <title>Complete genome sequence of Candidatus 'Thiodictyon syntrophicum' sp. nov. strain Cad16T, a photolithoautotroph purple sulfur bacterium isolated from an alpine meromictic lake.</title>
        <authorList>
            <person name="Luedin S.M."/>
            <person name="Pothier J.F."/>
            <person name="Danza F."/>
            <person name="Storelli N."/>
            <person name="Wittwer M."/>
            <person name="Tonolla M."/>
        </authorList>
    </citation>
    <scope>NUCLEOTIDE SEQUENCE [LARGE SCALE GENOMIC DNA]</scope>
    <source>
        <strain evidence="9 10">Cad16T</strain>
    </source>
</reference>
<dbReference type="InterPro" id="IPR050218">
    <property type="entry name" value="LptD"/>
</dbReference>
<dbReference type="Pfam" id="PF19838">
    <property type="entry name" value="LptD_2"/>
    <property type="match status" value="1"/>
</dbReference>
<proteinExistence type="inferred from homology"/>
<dbReference type="GO" id="GO:0009279">
    <property type="term" value="C:cell outer membrane"/>
    <property type="evidence" value="ECO:0007669"/>
    <property type="project" value="UniProtKB-SubCell"/>
</dbReference>
<dbReference type="InterPro" id="IPR020889">
    <property type="entry name" value="LipoPS_assembly_LptD"/>
</dbReference>
<evidence type="ECO:0000256" key="1">
    <source>
        <dbReference type="ARBA" id="ARBA00022729"/>
    </source>
</evidence>
<evidence type="ECO:0000259" key="7">
    <source>
        <dbReference type="Pfam" id="PF04453"/>
    </source>
</evidence>
<keyword evidence="1 4" id="KW-0732">Signal</keyword>
<feature type="domain" description="LPS-assembly protein LptD central" evidence="8">
    <location>
        <begin position="258"/>
        <end position="334"/>
    </location>
</feature>
<comment type="subcellular location">
    <subcellularLocation>
        <location evidence="4">Cell outer membrane</location>
    </subcellularLocation>
</comment>
<evidence type="ECO:0000259" key="6">
    <source>
        <dbReference type="Pfam" id="PF03968"/>
    </source>
</evidence>
<comment type="caution">
    <text evidence="4">Lacks conserved residue(s) required for the propagation of feature annotation.</text>
</comment>
<evidence type="ECO:0000256" key="3">
    <source>
        <dbReference type="ARBA" id="ARBA00023237"/>
    </source>
</evidence>
<dbReference type="GO" id="GO:0015920">
    <property type="term" value="P:lipopolysaccharide transport"/>
    <property type="evidence" value="ECO:0007669"/>
    <property type="project" value="InterPro"/>
</dbReference>
<gene>
    <name evidence="4" type="primary">lptD</name>
    <name evidence="9" type="ORF">THSYN_05100</name>
</gene>
<evidence type="ECO:0000313" key="10">
    <source>
        <dbReference type="Proteomes" id="UP000232638"/>
    </source>
</evidence>
<dbReference type="Proteomes" id="UP000232638">
    <property type="component" value="Chromosome"/>
</dbReference>
<comment type="subunit">
    <text evidence="4">Component of the lipopolysaccharide transport and assembly complex. Interacts with LptE and LptA.</text>
</comment>
<evidence type="ECO:0000313" key="9">
    <source>
        <dbReference type="EMBL" id="AUB84654.1"/>
    </source>
</evidence>
<keyword evidence="3 4" id="KW-0998">Cell outer membrane</keyword>
<dbReference type="GO" id="GO:0043165">
    <property type="term" value="P:Gram-negative-bacterium-type cell outer membrane assembly"/>
    <property type="evidence" value="ECO:0007669"/>
    <property type="project" value="UniProtKB-UniRule"/>
</dbReference>
<dbReference type="Pfam" id="PF03968">
    <property type="entry name" value="LptD_N"/>
    <property type="match status" value="1"/>
</dbReference>
<comment type="similarity">
    <text evidence="4">Belongs to the LptD family.</text>
</comment>
<dbReference type="EMBL" id="CP020370">
    <property type="protein sequence ID" value="AUB84654.1"/>
    <property type="molecule type" value="Genomic_DNA"/>
</dbReference>
<feature type="domain" description="LptD C-terminal" evidence="7">
    <location>
        <begin position="362"/>
        <end position="728"/>
    </location>
</feature>